<dbReference type="RefSeq" id="WP_156990481.1">
    <property type="nucleotide sequence ID" value="NZ_VWXL01000052.1"/>
</dbReference>
<dbReference type="Proteomes" id="UP000469440">
    <property type="component" value="Unassembled WGS sequence"/>
</dbReference>
<organism evidence="1 2">
    <name type="scientific">Caproicibacter fermentans</name>
    <dbReference type="NCBI Taxonomy" id="2576756"/>
    <lineage>
        <taxon>Bacteria</taxon>
        <taxon>Bacillati</taxon>
        <taxon>Bacillota</taxon>
        <taxon>Clostridia</taxon>
        <taxon>Eubacteriales</taxon>
        <taxon>Acutalibacteraceae</taxon>
        <taxon>Caproicibacter</taxon>
    </lineage>
</organism>
<proteinExistence type="predicted"/>
<evidence type="ECO:0000313" key="1">
    <source>
        <dbReference type="EMBL" id="MVB11156.1"/>
    </source>
</evidence>
<accession>A0A6N8HZB6</accession>
<evidence type="ECO:0008006" key="3">
    <source>
        <dbReference type="Google" id="ProtNLM"/>
    </source>
</evidence>
<evidence type="ECO:0000313" key="2">
    <source>
        <dbReference type="Proteomes" id="UP000469440"/>
    </source>
</evidence>
<dbReference type="OrthoDB" id="357543at2"/>
<reference evidence="1 2" key="1">
    <citation type="submission" date="2019-09" db="EMBL/GenBank/DDBJ databases">
        <title>Genome sequence of Clostridium sp. EA1.</title>
        <authorList>
            <person name="Poehlein A."/>
            <person name="Bengelsdorf F.R."/>
            <person name="Daniel R."/>
        </authorList>
    </citation>
    <scope>NUCLEOTIDE SEQUENCE [LARGE SCALE GENOMIC DNA]</scope>
    <source>
        <strain evidence="1 2">EA1</strain>
    </source>
</reference>
<dbReference type="Gene3D" id="1.10.3210.10">
    <property type="entry name" value="Hypothetical protein af1432"/>
    <property type="match status" value="1"/>
</dbReference>
<sequence>MSAKDDFIKIYTENIHRDGADKLLEWLKSSDFFTAPASAKYHGNHESGLVEHSVNVYNRLACENPECRAICGLLHDICKVNFYTVSSRNVKNEETGQWEKQPYYSVDDKVPYGHGEKSVYIISGFMRLTREEAFAIRFHMGNYSDRNVPQAFSLFPLALMLHIADLEATFLDEKEDE</sequence>
<dbReference type="EMBL" id="VWXL01000052">
    <property type="protein sequence ID" value="MVB11156.1"/>
    <property type="molecule type" value="Genomic_DNA"/>
</dbReference>
<dbReference type="AlphaFoldDB" id="A0A6N8HZB6"/>
<comment type="caution">
    <text evidence="1">The sequence shown here is derived from an EMBL/GenBank/DDBJ whole genome shotgun (WGS) entry which is preliminary data.</text>
</comment>
<protein>
    <recommendedName>
        <fullName evidence="3">HD domain-containing protein</fullName>
    </recommendedName>
</protein>
<gene>
    <name evidence="1" type="ORF">CAFE_18620</name>
</gene>
<name>A0A6N8HZB6_9FIRM</name>
<keyword evidence="2" id="KW-1185">Reference proteome</keyword>
<dbReference type="SUPFAM" id="SSF109604">
    <property type="entry name" value="HD-domain/PDEase-like"/>
    <property type="match status" value="1"/>
</dbReference>